<dbReference type="Proteomes" id="UP001480595">
    <property type="component" value="Unassembled WGS sequence"/>
</dbReference>
<name>A0ABR1UZX0_9PEZI</name>
<organism evidence="2 3">
    <name type="scientific">Apiospora phragmitis</name>
    <dbReference type="NCBI Taxonomy" id="2905665"/>
    <lineage>
        <taxon>Eukaryota</taxon>
        <taxon>Fungi</taxon>
        <taxon>Dikarya</taxon>
        <taxon>Ascomycota</taxon>
        <taxon>Pezizomycotina</taxon>
        <taxon>Sordariomycetes</taxon>
        <taxon>Xylariomycetidae</taxon>
        <taxon>Amphisphaeriales</taxon>
        <taxon>Apiosporaceae</taxon>
        <taxon>Apiospora</taxon>
    </lineage>
</organism>
<dbReference type="GeneID" id="92091576"/>
<evidence type="ECO:0000313" key="2">
    <source>
        <dbReference type="EMBL" id="KAK8064466.1"/>
    </source>
</evidence>
<proteinExistence type="predicted"/>
<reference evidence="2 3" key="1">
    <citation type="submission" date="2023-01" db="EMBL/GenBank/DDBJ databases">
        <title>Analysis of 21 Apiospora genomes using comparative genomics revels a genus with tremendous synthesis potential of carbohydrate active enzymes and secondary metabolites.</title>
        <authorList>
            <person name="Sorensen T."/>
        </authorList>
    </citation>
    <scope>NUCLEOTIDE SEQUENCE [LARGE SCALE GENOMIC DNA]</scope>
    <source>
        <strain evidence="2 3">CBS 135458</strain>
    </source>
</reference>
<keyword evidence="1" id="KW-0472">Membrane</keyword>
<dbReference type="RefSeq" id="XP_066715455.1">
    <property type="nucleotide sequence ID" value="XM_066858513.1"/>
</dbReference>
<sequence>MAAIDSNDNSKDWVFDVSALMVLISESEELQYRLSGRNLLQAFCAAPVSGIQTYLKSYDVLLQPSSYTYFSPYGGKSAPLRNLALENAIKRGRLLEDGKCTFFRIPHLRRKMGRESLKLIWTAFTWVCMGGLIVMSFMAPKATWIGPTNCLVYTSWSIVLRIVEFVMIKPSREPGGITRPDDPDAVYILGRDNSAVVLSGSRKDIKAWTTRGFIYNQNAKSKRATLLWQMFTKANTLLGLWLNGRSCLDALEELPGSKQVKTRTATYASLILFFKDVEDRNWTDKAGLLPQSDVWTEWRDRIIREPNADPKALYNEINEAHHHGAFHKKGSIGSATTMVDSKTQNGEKATVCHQETTAYITR</sequence>
<accession>A0ABR1UZX0</accession>
<keyword evidence="1" id="KW-0812">Transmembrane</keyword>
<keyword evidence="1" id="KW-1133">Transmembrane helix</keyword>
<evidence type="ECO:0000256" key="1">
    <source>
        <dbReference type="SAM" id="Phobius"/>
    </source>
</evidence>
<feature type="transmembrane region" description="Helical" evidence="1">
    <location>
        <begin position="119"/>
        <end position="138"/>
    </location>
</feature>
<protein>
    <submittedName>
        <fullName evidence="2">Uncharacterized protein</fullName>
    </submittedName>
</protein>
<dbReference type="EMBL" id="JAQQWL010000007">
    <property type="protein sequence ID" value="KAK8064466.1"/>
    <property type="molecule type" value="Genomic_DNA"/>
</dbReference>
<gene>
    <name evidence="2" type="ORF">PG994_007104</name>
</gene>
<keyword evidence="3" id="KW-1185">Reference proteome</keyword>
<evidence type="ECO:0000313" key="3">
    <source>
        <dbReference type="Proteomes" id="UP001480595"/>
    </source>
</evidence>
<comment type="caution">
    <text evidence="2">The sequence shown here is derived from an EMBL/GenBank/DDBJ whole genome shotgun (WGS) entry which is preliminary data.</text>
</comment>